<accession>A0A6F8T7T4</accession>
<gene>
    <name evidence="2" type="ORF">TUM19329_24530</name>
</gene>
<evidence type="ECO:0000313" key="3">
    <source>
        <dbReference type="Proteomes" id="UP000502894"/>
    </source>
</evidence>
<evidence type="ECO:0000313" key="2">
    <source>
        <dbReference type="EMBL" id="BCA96092.1"/>
    </source>
</evidence>
<dbReference type="KEGG" id="lant:TUM19329_24530"/>
<dbReference type="EMBL" id="AP022839">
    <property type="protein sequence ID" value="BCA96092.1"/>
    <property type="molecule type" value="Genomic_DNA"/>
</dbReference>
<protein>
    <submittedName>
        <fullName evidence="2">Uncharacterized protein</fullName>
    </submittedName>
</protein>
<organism evidence="2 3">
    <name type="scientific">Legionella antarctica</name>
    <dbReference type="NCBI Taxonomy" id="2708020"/>
    <lineage>
        <taxon>Bacteria</taxon>
        <taxon>Pseudomonadati</taxon>
        <taxon>Pseudomonadota</taxon>
        <taxon>Gammaproteobacteria</taxon>
        <taxon>Legionellales</taxon>
        <taxon>Legionellaceae</taxon>
        <taxon>Legionella</taxon>
    </lineage>
</organism>
<evidence type="ECO:0000256" key="1">
    <source>
        <dbReference type="SAM" id="MobiDB-lite"/>
    </source>
</evidence>
<keyword evidence="3" id="KW-1185">Reference proteome</keyword>
<proteinExistence type="predicted"/>
<feature type="region of interest" description="Disordered" evidence="1">
    <location>
        <begin position="1"/>
        <end position="25"/>
    </location>
</feature>
<name>A0A6F8T7T4_9GAMM</name>
<sequence length="163" mass="17845">MSETNMKSIKRTKEKQLDKTDAKAHARERFNRRVIHKNAIAANNIRSDSFNLDEAKEKSCDALTALNAQSSLQAMLVAEMLSIHELQQTTMAFAIGATDFELKKCYTNSAIKLANCFTQQAAVLAKLQGIGGQKIIVERVDVHQGGQAIVGNIQGGLGNKEKT</sequence>
<reference evidence="2" key="1">
    <citation type="journal article" date="2020" name="Microbiol. Resour. Announc.">
        <title>Complete Genome Sequence of Novel Psychrotolerant Legionella Strain TUM19329, Isolated from Antarctic Lake Sediment.</title>
        <authorList>
            <person name="Shimada S."/>
            <person name="Nakai R."/>
            <person name="Aoki K."/>
            <person name="Shimoeda N."/>
            <person name="Ohno G."/>
            <person name="Miyazaki Y."/>
            <person name="Kudoh S."/>
            <person name="Imura S."/>
            <person name="Watanabe K."/>
            <person name="Ishii Y."/>
            <person name="Tateda K."/>
        </authorList>
    </citation>
    <scope>NUCLEOTIDE SEQUENCE [LARGE SCALE GENOMIC DNA]</scope>
    <source>
        <strain evidence="2">TUM19329</strain>
    </source>
</reference>
<dbReference type="Proteomes" id="UP000502894">
    <property type="component" value="Chromosome"/>
</dbReference>
<dbReference type="AlphaFoldDB" id="A0A6F8T7T4"/>
<feature type="compositionally biased region" description="Basic and acidic residues" evidence="1">
    <location>
        <begin position="14"/>
        <end position="25"/>
    </location>
</feature>